<keyword evidence="3" id="KW-1185">Reference proteome</keyword>
<evidence type="ECO:0000259" key="1">
    <source>
        <dbReference type="Pfam" id="PF02538"/>
    </source>
</evidence>
<sequence length="576" mass="61076">MPDTNPTPAADPVAMEVFANRLLSITEEMGHILIRASFSTNIKERKDCSVGMFDAKGRCIAQAAHMPLHLGSLLGAVRSVLEHTPVEAMKDGDAFVCNDVFLARGTHQPDITIVTPIFFDQRVAFFAVNTGHHSDVGGPYPGSMSQTARSIFEEGLRIPVMRIARAGEVDEDLLRMIAHNSREPVERTLDLRAQIAVNRRGADLMLRLVAADGIAAVERAIDDLIAYTARRLRARIAAMPDGEWHGERWMDSDGVPGGEKIRLAVRVAVKGSDLLLDFAGSAPQARGAMNVAGVALEATCYYAVKALLDPDLPANSGLFDTVRLTAPEGSILNPRFPAATAVRAITCNRASGAIFDAMNRAVPPERRMAMSHDSVPLLLVAGERRNGGPYVYLETLAGGIGATCGADGADAAQVHTVNSSNLPAEALEIEYPLLVDEYALVADSGGAGRWRGGLGLARQISSRVDGSLLTARGEGYVTDAPGCEGGLPGGLAKLRHRPGTPQEAPLPTATTAMRLTAGEAVRIQTPGGGGFGAPSQRDPQALAADIHDGKVSREAAERDYGTAHVQQALAGWEDRS</sequence>
<name>A0A317FHP2_9PROT</name>
<dbReference type="PANTHER" id="PTHR11365">
    <property type="entry name" value="5-OXOPROLINASE RELATED"/>
    <property type="match status" value="1"/>
</dbReference>
<dbReference type="Proteomes" id="UP000245765">
    <property type="component" value="Unassembled WGS sequence"/>
</dbReference>
<protein>
    <submittedName>
        <fullName evidence="2">5-oxoprolinase</fullName>
    </submittedName>
</protein>
<evidence type="ECO:0000313" key="3">
    <source>
        <dbReference type="Proteomes" id="UP000245765"/>
    </source>
</evidence>
<dbReference type="InterPro" id="IPR003692">
    <property type="entry name" value="Hydantoinase_B"/>
</dbReference>
<reference evidence="3" key="1">
    <citation type="submission" date="2018-05" db="EMBL/GenBank/DDBJ databases">
        <authorList>
            <person name="Du Z."/>
            <person name="Wang X."/>
        </authorList>
    </citation>
    <scope>NUCLEOTIDE SEQUENCE [LARGE SCALE GENOMIC DNA]</scope>
    <source>
        <strain evidence="3">CQN31</strain>
    </source>
</reference>
<dbReference type="EMBL" id="QGNA01000001">
    <property type="protein sequence ID" value="PWS37892.1"/>
    <property type="molecule type" value="Genomic_DNA"/>
</dbReference>
<dbReference type="Pfam" id="PF02538">
    <property type="entry name" value="Hydantoinase_B"/>
    <property type="match status" value="1"/>
</dbReference>
<gene>
    <name evidence="2" type="ORF">DFH01_00825</name>
</gene>
<comment type="caution">
    <text evidence="2">The sequence shown here is derived from an EMBL/GenBank/DDBJ whole genome shotgun (WGS) entry which is preliminary data.</text>
</comment>
<accession>A0A317FHP2</accession>
<dbReference type="PANTHER" id="PTHR11365:SF23">
    <property type="entry name" value="HYPOTHETICAL 5-OXOPROLINASE (EUROFUNG)-RELATED"/>
    <property type="match status" value="1"/>
</dbReference>
<feature type="domain" description="Hydantoinase B/oxoprolinase" evidence="1">
    <location>
        <begin position="11"/>
        <end position="534"/>
    </location>
</feature>
<proteinExistence type="predicted"/>
<dbReference type="OrthoDB" id="9761586at2"/>
<dbReference type="InterPro" id="IPR045079">
    <property type="entry name" value="Oxoprolinase-like"/>
</dbReference>
<evidence type="ECO:0000313" key="2">
    <source>
        <dbReference type="EMBL" id="PWS37892.1"/>
    </source>
</evidence>
<organism evidence="2 3">
    <name type="scientific">Falsiroseomonas bella</name>
    <dbReference type="NCBI Taxonomy" id="2184016"/>
    <lineage>
        <taxon>Bacteria</taxon>
        <taxon>Pseudomonadati</taxon>
        <taxon>Pseudomonadota</taxon>
        <taxon>Alphaproteobacteria</taxon>
        <taxon>Acetobacterales</taxon>
        <taxon>Roseomonadaceae</taxon>
        <taxon>Falsiroseomonas</taxon>
    </lineage>
</organism>
<dbReference type="GO" id="GO:0006749">
    <property type="term" value="P:glutathione metabolic process"/>
    <property type="evidence" value="ECO:0007669"/>
    <property type="project" value="TreeGrafter"/>
</dbReference>
<dbReference type="GO" id="GO:0005829">
    <property type="term" value="C:cytosol"/>
    <property type="evidence" value="ECO:0007669"/>
    <property type="project" value="TreeGrafter"/>
</dbReference>
<dbReference type="GO" id="GO:0017168">
    <property type="term" value="F:5-oxoprolinase (ATP-hydrolyzing) activity"/>
    <property type="evidence" value="ECO:0007669"/>
    <property type="project" value="TreeGrafter"/>
</dbReference>
<dbReference type="AlphaFoldDB" id="A0A317FHP2"/>
<dbReference type="RefSeq" id="WP_109868514.1">
    <property type="nucleotide sequence ID" value="NZ_QGNA01000001.1"/>
</dbReference>